<reference evidence="3 4" key="1">
    <citation type="submission" date="2019-11" db="EMBL/GenBank/DDBJ databases">
        <title>Comparative genomics of hydrocarbon-degrading Desulfosarcina strains.</title>
        <authorList>
            <person name="Watanabe M."/>
            <person name="Kojima H."/>
            <person name="Fukui M."/>
        </authorList>
    </citation>
    <scope>NUCLEOTIDE SEQUENCE [LARGE SCALE GENOMIC DNA]</scope>
    <source>
        <strain evidence="3 4">PL12</strain>
    </source>
</reference>
<dbReference type="EMBL" id="AP021874">
    <property type="protein sequence ID" value="BBO72032.1"/>
    <property type="molecule type" value="Genomic_DNA"/>
</dbReference>
<dbReference type="KEGG" id="dalk:DSCA_59620"/>
<dbReference type="InterPro" id="IPR000700">
    <property type="entry name" value="PAS-assoc_C"/>
</dbReference>
<accession>A0A5K7YQH6</accession>
<dbReference type="GO" id="GO:0006355">
    <property type="term" value="P:regulation of DNA-templated transcription"/>
    <property type="evidence" value="ECO:0007669"/>
    <property type="project" value="InterPro"/>
</dbReference>
<dbReference type="InterPro" id="IPR035965">
    <property type="entry name" value="PAS-like_dom_sf"/>
</dbReference>
<dbReference type="Gene3D" id="3.30.450.20">
    <property type="entry name" value="PAS domain"/>
    <property type="match status" value="1"/>
</dbReference>
<feature type="domain" description="PAC" evidence="2">
    <location>
        <begin position="91"/>
        <end position="142"/>
    </location>
</feature>
<dbReference type="InterPro" id="IPR001610">
    <property type="entry name" value="PAC"/>
</dbReference>
<evidence type="ECO:0000313" key="3">
    <source>
        <dbReference type="EMBL" id="BBO72032.1"/>
    </source>
</evidence>
<dbReference type="SMART" id="SM00091">
    <property type="entry name" value="PAS"/>
    <property type="match status" value="1"/>
</dbReference>
<proteinExistence type="predicted"/>
<organism evidence="3 4">
    <name type="scientific">Desulfosarcina alkanivorans</name>
    <dbReference type="NCBI Taxonomy" id="571177"/>
    <lineage>
        <taxon>Bacteria</taxon>
        <taxon>Pseudomonadati</taxon>
        <taxon>Thermodesulfobacteriota</taxon>
        <taxon>Desulfobacteria</taxon>
        <taxon>Desulfobacterales</taxon>
        <taxon>Desulfosarcinaceae</taxon>
        <taxon>Desulfosarcina</taxon>
    </lineage>
</organism>
<dbReference type="AlphaFoldDB" id="A0A5K7YQH6"/>
<gene>
    <name evidence="3" type="ORF">DSCA_59620</name>
</gene>
<evidence type="ECO:0000259" key="1">
    <source>
        <dbReference type="PROSITE" id="PS50112"/>
    </source>
</evidence>
<dbReference type="RefSeq" id="WP_155319794.1">
    <property type="nucleotide sequence ID" value="NZ_AP021874.1"/>
</dbReference>
<feature type="domain" description="PAS" evidence="1">
    <location>
        <begin position="11"/>
        <end position="76"/>
    </location>
</feature>
<dbReference type="PROSITE" id="PS50112">
    <property type="entry name" value="PAS"/>
    <property type="match status" value="1"/>
</dbReference>
<dbReference type="InterPro" id="IPR000014">
    <property type="entry name" value="PAS"/>
</dbReference>
<dbReference type="NCBIfam" id="TIGR00229">
    <property type="entry name" value="sensory_box"/>
    <property type="match status" value="1"/>
</dbReference>
<evidence type="ECO:0000259" key="2">
    <source>
        <dbReference type="PROSITE" id="PS50113"/>
    </source>
</evidence>
<evidence type="ECO:0008006" key="5">
    <source>
        <dbReference type="Google" id="ProtNLM"/>
    </source>
</evidence>
<dbReference type="CDD" id="cd00130">
    <property type="entry name" value="PAS"/>
    <property type="match status" value="1"/>
</dbReference>
<dbReference type="InterPro" id="IPR013767">
    <property type="entry name" value="PAS_fold"/>
</dbReference>
<evidence type="ECO:0000313" key="4">
    <source>
        <dbReference type="Proteomes" id="UP000427906"/>
    </source>
</evidence>
<keyword evidence="4" id="KW-1185">Reference proteome</keyword>
<dbReference type="PROSITE" id="PS50113">
    <property type="entry name" value="PAC"/>
    <property type="match status" value="1"/>
</dbReference>
<dbReference type="SMART" id="SM00086">
    <property type="entry name" value="PAC"/>
    <property type="match status" value="1"/>
</dbReference>
<name>A0A5K7YQH6_9BACT</name>
<protein>
    <recommendedName>
        <fullName evidence="5">PAS domain-containing protein</fullName>
    </recommendedName>
</protein>
<dbReference type="SUPFAM" id="SSF55785">
    <property type="entry name" value="PYP-like sensor domain (PAS domain)"/>
    <property type="match status" value="1"/>
</dbReference>
<sequence>MHETIEKKILSYEKQYKIIENAIVDVIWVVDVEKMHFTYISPSIEALSGYTADDIRRRPIKKQLAPESYQKAMEYLAEGHRKYKMGRSVKRKAEFELQHRDGSSYWVEVTAKFFKGENGKTQLFGVMRNISRQHAIEMERDELLRRLEASLSNEKILEAENEMLRGLLPICSGCKRIRDKTGKWWPVEEYVSMHSQADFSHTICPPCRKTIYPDMG</sequence>
<dbReference type="Proteomes" id="UP000427906">
    <property type="component" value="Chromosome"/>
</dbReference>
<dbReference type="Pfam" id="PF00989">
    <property type="entry name" value="PAS"/>
    <property type="match status" value="1"/>
</dbReference>
<dbReference type="OrthoDB" id="5503776at2"/>